<keyword evidence="6 9" id="KW-1133">Transmembrane helix</keyword>
<dbReference type="Proteomes" id="UP000292781">
    <property type="component" value="Unassembled WGS sequence"/>
</dbReference>
<dbReference type="AlphaFoldDB" id="A0A4Q9VJI9"/>
<evidence type="ECO:0000256" key="6">
    <source>
        <dbReference type="ARBA" id="ARBA00022989"/>
    </source>
</evidence>
<keyword evidence="5 9" id="KW-0812">Transmembrane</keyword>
<feature type="transmembrane region" description="Helical" evidence="9">
    <location>
        <begin position="52"/>
        <end position="75"/>
    </location>
</feature>
<dbReference type="Pfam" id="PF04143">
    <property type="entry name" value="Sulf_transp"/>
    <property type="match status" value="1"/>
</dbReference>
<dbReference type="EMBL" id="SJFN01000025">
    <property type="protein sequence ID" value="TBW35505.1"/>
    <property type="molecule type" value="Genomic_DNA"/>
</dbReference>
<feature type="transmembrane region" description="Helical" evidence="9">
    <location>
        <begin position="81"/>
        <end position="99"/>
    </location>
</feature>
<evidence type="ECO:0000256" key="1">
    <source>
        <dbReference type="ARBA" id="ARBA00004429"/>
    </source>
</evidence>
<comment type="similarity">
    <text evidence="8">Belongs to the TsuA/YedE (TC 9.B.102) family.</text>
</comment>
<keyword evidence="11" id="KW-1185">Reference proteome</keyword>
<evidence type="ECO:0000256" key="5">
    <source>
        <dbReference type="ARBA" id="ARBA00022692"/>
    </source>
</evidence>
<reference evidence="10 11" key="1">
    <citation type="submission" date="2019-02" db="EMBL/GenBank/DDBJ databases">
        <title>Siculibacillus lacustris gen. nov., sp. nov., a new rosette-forming bacterium isolated from a freshwater crater lake (Lake St. Ana, Romania).</title>
        <authorList>
            <person name="Felfoldi T."/>
            <person name="Marton Z."/>
            <person name="Szabo A."/>
            <person name="Mentes A."/>
            <person name="Boka K."/>
            <person name="Marialigeti K."/>
            <person name="Mathe I."/>
            <person name="Koncz M."/>
            <person name="Schumann P."/>
            <person name="Toth E."/>
        </authorList>
    </citation>
    <scope>NUCLEOTIDE SEQUENCE [LARGE SCALE GENOMIC DNA]</scope>
    <source>
        <strain evidence="10 11">SA-279</strain>
    </source>
</reference>
<keyword evidence="3" id="KW-1003">Cell membrane</keyword>
<comment type="subcellular location">
    <subcellularLocation>
        <location evidence="1">Cell inner membrane</location>
        <topology evidence="1">Multi-pass membrane protein</topology>
    </subcellularLocation>
</comment>
<evidence type="ECO:0000256" key="2">
    <source>
        <dbReference type="ARBA" id="ARBA00022448"/>
    </source>
</evidence>
<comment type="caution">
    <text evidence="10">The sequence shown here is derived from an EMBL/GenBank/DDBJ whole genome shotgun (WGS) entry which is preliminary data.</text>
</comment>
<evidence type="ECO:0000256" key="7">
    <source>
        <dbReference type="ARBA" id="ARBA00023136"/>
    </source>
</evidence>
<evidence type="ECO:0000313" key="10">
    <source>
        <dbReference type="EMBL" id="TBW35505.1"/>
    </source>
</evidence>
<protein>
    <submittedName>
        <fullName evidence="10">YeeE/YedE family protein</fullName>
    </submittedName>
</protein>
<name>A0A4Q9VJI9_9HYPH</name>
<evidence type="ECO:0000256" key="3">
    <source>
        <dbReference type="ARBA" id="ARBA00022475"/>
    </source>
</evidence>
<keyword evidence="4" id="KW-0997">Cell inner membrane</keyword>
<feature type="transmembrane region" description="Helical" evidence="9">
    <location>
        <begin position="12"/>
        <end position="31"/>
    </location>
</feature>
<evidence type="ECO:0000256" key="8">
    <source>
        <dbReference type="ARBA" id="ARBA00035655"/>
    </source>
</evidence>
<proteinExistence type="inferred from homology"/>
<sequence>MTIDWQTFTPWSSLFGGVIIGLAAGALALRAGRILGVSGIVAGLAEPDADRLGRAALVAGLILSPVLFGLVAPLPALRIDAGWAAVIAGGLLVGFGTRLGSGCTSGHGVCGLARLSPRSLVAVVTFVVAAMATVFVLRHAI</sequence>
<evidence type="ECO:0000256" key="9">
    <source>
        <dbReference type="SAM" id="Phobius"/>
    </source>
</evidence>
<keyword evidence="7 9" id="KW-0472">Membrane</keyword>
<dbReference type="PANTHER" id="PTHR30574">
    <property type="entry name" value="INNER MEMBRANE PROTEIN YEDE"/>
    <property type="match status" value="1"/>
</dbReference>
<evidence type="ECO:0000256" key="4">
    <source>
        <dbReference type="ARBA" id="ARBA00022519"/>
    </source>
</evidence>
<dbReference type="OrthoDB" id="9814020at2"/>
<gene>
    <name evidence="10" type="ORF">EYW49_15880</name>
</gene>
<evidence type="ECO:0000313" key="11">
    <source>
        <dbReference type="Proteomes" id="UP000292781"/>
    </source>
</evidence>
<dbReference type="PANTHER" id="PTHR30574:SF1">
    <property type="entry name" value="SULPHUR TRANSPORT DOMAIN-CONTAINING PROTEIN"/>
    <property type="match status" value="1"/>
</dbReference>
<dbReference type="RefSeq" id="WP_131310597.1">
    <property type="nucleotide sequence ID" value="NZ_SJFN01000025.1"/>
</dbReference>
<dbReference type="InterPro" id="IPR007272">
    <property type="entry name" value="Sulf_transp_TsuA/YedE"/>
</dbReference>
<keyword evidence="2" id="KW-0813">Transport</keyword>
<dbReference type="GO" id="GO:0005886">
    <property type="term" value="C:plasma membrane"/>
    <property type="evidence" value="ECO:0007669"/>
    <property type="project" value="UniProtKB-SubCell"/>
</dbReference>
<organism evidence="10 11">
    <name type="scientific">Siculibacillus lacustris</name>
    <dbReference type="NCBI Taxonomy" id="1549641"/>
    <lineage>
        <taxon>Bacteria</taxon>
        <taxon>Pseudomonadati</taxon>
        <taxon>Pseudomonadota</taxon>
        <taxon>Alphaproteobacteria</taxon>
        <taxon>Hyphomicrobiales</taxon>
        <taxon>Ancalomicrobiaceae</taxon>
        <taxon>Siculibacillus</taxon>
    </lineage>
</organism>
<accession>A0A4Q9VJI9</accession>
<feature type="transmembrane region" description="Helical" evidence="9">
    <location>
        <begin position="120"/>
        <end position="140"/>
    </location>
</feature>